<feature type="region of interest" description="Disordered" evidence="4">
    <location>
        <begin position="1"/>
        <end position="50"/>
    </location>
</feature>
<evidence type="ECO:0000313" key="6">
    <source>
        <dbReference type="EnsemblMetazoa" id="BGLB039903-PA"/>
    </source>
</evidence>
<dbReference type="KEGG" id="bgt:106071608"/>
<dbReference type="RefSeq" id="XP_055872344.1">
    <property type="nucleotide sequence ID" value="XM_056016369.1"/>
</dbReference>
<dbReference type="OMA" id="MSTECWQ"/>
<dbReference type="RefSeq" id="XP_055872345.1">
    <property type="nucleotide sequence ID" value="XM_056016370.1"/>
</dbReference>
<keyword evidence="2" id="KW-0677">Repeat</keyword>
<gene>
    <name evidence="6" type="primary">106071608</name>
    <name evidence="9 10" type="synonym">LOC106071608</name>
</gene>
<feature type="domain" description="EF-hand" evidence="5">
    <location>
        <begin position="166"/>
        <end position="198"/>
    </location>
</feature>
<reference evidence="9 10" key="2">
    <citation type="submission" date="2025-04" db="UniProtKB">
        <authorList>
            <consortium name="RefSeq"/>
        </authorList>
    </citation>
    <scope>IDENTIFICATION</scope>
</reference>
<dbReference type="InterPro" id="IPR002048">
    <property type="entry name" value="EF_hand_dom"/>
</dbReference>
<dbReference type="SUPFAM" id="SSF47473">
    <property type="entry name" value="EF-hand"/>
    <property type="match status" value="1"/>
</dbReference>
<evidence type="ECO:0000313" key="10">
    <source>
        <dbReference type="RefSeq" id="XP_055872345.1"/>
    </source>
</evidence>
<dbReference type="OrthoDB" id="26525at2759"/>
<evidence type="ECO:0000259" key="5">
    <source>
        <dbReference type="PROSITE" id="PS50222"/>
    </source>
</evidence>
<dbReference type="Proteomes" id="UP001165740">
    <property type="component" value="Chromosome 17"/>
</dbReference>
<accession>A0A2C9M8W9</accession>
<evidence type="ECO:0000256" key="4">
    <source>
        <dbReference type="SAM" id="MobiDB-lite"/>
    </source>
</evidence>
<dbReference type="InterPro" id="IPR051581">
    <property type="entry name" value="Ca-bind"/>
</dbReference>
<dbReference type="Gene3D" id="1.10.238.10">
    <property type="entry name" value="EF-hand"/>
    <property type="match status" value="1"/>
</dbReference>
<organism evidence="6 7">
    <name type="scientific">Biomphalaria glabrata</name>
    <name type="common">Bloodfluke planorb</name>
    <name type="synonym">Freshwater snail</name>
    <dbReference type="NCBI Taxonomy" id="6526"/>
    <lineage>
        <taxon>Eukaryota</taxon>
        <taxon>Metazoa</taxon>
        <taxon>Spiralia</taxon>
        <taxon>Lophotrochozoa</taxon>
        <taxon>Mollusca</taxon>
        <taxon>Gastropoda</taxon>
        <taxon>Heterobranchia</taxon>
        <taxon>Euthyneura</taxon>
        <taxon>Panpulmonata</taxon>
        <taxon>Hygrophila</taxon>
        <taxon>Lymnaeoidea</taxon>
        <taxon>Planorbidae</taxon>
        <taxon>Biomphalaria</taxon>
    </lineage>
</organism>
<dbReference type="EnsemblMetazoa" id="BGLB039903-RA">
    <property type="protein sequence ID" value="BGLB039903-PA"/>
    <property type="gene ID" value="BGLB039903"/>
</dbReference>
<evidence type="ECO:0000313" key="8">
    <source>
        <dbReference type="Proteomes" id="UP001165740"/>
    </source>
</evidence>
<evidence type="ECO:0000313" key="9">
    <source>
        <dbReference type="RefSeq" id="XP_055872344.1"/>
    </source>
</evidence>
<dbReference type="CDD" id="cd00051">
    <property type="entry name" value="EFh"/>
    <property type="match status" value="1"/>
</dbReference>
<dbReference type="PANTHER" id="PTHR34524">
    <property type="entry name" value="CALCYPHOSIN"/>
    <property type="match status" value="1"/>
</dbReference>
<dbReference type="VEuPathDB" id="VectorBase:BGLAX_034720"/>
<dbReference type="InterPro" id="IPR011992">
    <property type="entry name" value="EF-hand-dom_pair"/>
</dbReference>
<dbReference type="VEuPathDB" id="VectorBase:BGLB039903"/>
<dbReference type="SMART" id="SM00054">
    <property type="entry name" value="EFh"/>
    <property type="match status" value="2"/>
</dbReference>
<reference evidence="6" key="1">
    <citation type="submission" date="2020-05" db="UniProtKB">
        <authorList>
            <consortium name="EnsemblMetazoa"/>
        </authorList>
    </citation>
    <scope>IDENTIFICATION</scope>
    <source>
        <strain evidence="6">BB02</strain>
    </source>
</reference>
<keyword evidence="3" id="KW-0106">Calcium</keyword>
<name>A0A2C9M8W9_BIOGL</name>
<evidence type="ECO:0000313" key="7">
    <source>
        <dbReference type="Proteomes" id="UP000076420"/>
    </source>
</evidence>
<dbReference type="PROSITE" id="PS00018">
    <property type="entry name" value="EF_HAND_1"/>
    <property type="match status" value="1"/>
</dbReference>
<dbReference type="Proteomes" id="UP000076420">
    <property type="component" value="Unassembled WGS sequence"/>
</dbReference>
<dbReference type="Pfam" id="PF13499">
    <property type="entry name" value="EF-hand_7"/>
    <property type="match status" value="1"/>
</dbReference>
<dbReference type="PROSITE" id="PS50222">
    <property type="entry name" value="EF_HAND_2"/>
    <property type="match status" value="1"/>
</dbReference>
<feature type="compositionally biased region" description="Basic and acidic residues" evidence="4">
    <location>
        <begin position="16"/>
        <end position="30"/>
    </location>
</feature>
<dbReference type="InterPro" id="IPR018247">
    <property type="entry name" value="EF_Hand_1_Ca_BS"/>
</dbReference>
<keyword evidence="8" id="KW-1185">Reference proteome</keyword>
<dbReference type="AlphaFoldDB" id="A0A2C9M8W9"/>
<evidence type="ECO:0000256" key="1">
    <source>
        <dbReference type="ARBA" id="ARBA00022723"/>
    </source>
</evidence>
<evidence type="ECO:0000256" key="3">
    <source>
        <dbReference type="ARBA" id="ARBA00022837"/>
    </source>
</evidence>
<evidence type="ECO:0000256" key="2">
    <source>
        <dbReference type="ARBA" id="ARBA00022737"/>
    </source>
</evidence>
<dbReference type="PANTHER" id="PTHR34524:SF6">
    <property type="entry name" value="CALCYPHOSINE LIKE"/>
    <property type="match status" value="1"/>
</dbReference>
<sequence>MSSILRFFRRKKDSSKKKDSSPKKDSGGKNKKDKKHKGNNQCDKTDGGVQIPELTQDTRRLFYAAEFKSLGDVTKDNTMRKEEFTRLMMLLGFPYGIEEIEQIWSDKGMEDGGRMSLEEYIDVMLDDKIDSQTSMWRKLFTCFDTDGNATASKAEVVKGLEKIGLDITPEMRTKIDQMDTNKDGKISYEEFLKAQLKQ</sequence>
<dbReference type="GO" id="GO:0005509">
    <property type="term" value="F:calcium ion binding"/>
    <property type="evidence" value="ECO:0007669"/>
    <property type="project" value="InterPro"/>
</dbReference>
<proteinExistence type="predicted"/>
<protein>
    <submittedName>
        <fullName evidence="9 10">16 kDa calcium-binding protein-like isoform X1</fullName>
    </submittedName>
</protein>
<keyword evidence="1" id="KW-0479">Metal-binding</keyword>
<dbReference type="STRING" id="6526.A0A2C9M8W9"/>